<reference evidence="1" key="1">
    <citation type="submission" date="2021-06" db="EMBL/GenBank/DDBJ databases">
        <authorList>
            <person name="Kallberg Y."/>
            <person name="Tangrot J."/>
            <person name="Rosling A."/>
        </authorList>
    </citation>
    <scope>NUCLEOTIDE SEQUENCE</scope>
    <source>
        <strain evidence="1">FL966</strain>
    </source>
</reference>
<dbReference type="AlphaFoldDB" id="A0A9N9JWU7"/>
<dbReference type="Proteomes" id="UP000789759">
    <property type="component" value="Unassembled WGS sequence"/>
</dbReference>
<dbReference type="EMBL" id="CAJVQA010030809">
    <property type="protein sequence ID" value="CAG8800112.1"/>
    <property type="molecule type" value="Genomic_DNA"/>
</dbReference>
<protein>
    <submittedName>
        <fullName evidence="1">2474_t:CDS:1</fullName>
    </submittedName>
</protein>
<feature type="non-terminal residue" evidence="1">
    <location>
        <position position="1"/>
    </location>
</feature>
<proteinExistence type="predicted"/>
<sequence length="45" mass="5381">GCEKACRTWSLSRLLRDFLEPTRSRLQTKSECRGRHVLCPRNWSF</sequence>
<keyword evidence="2" id="KW-1185">Reference proteome</keyword>
<evidence type="ECO:0000313" key="1">
    <source>
        <dbReference type="EMBL" id="CAG8800112.1"/>
    </source>
</evidence>
<organism evidence="1 2">
    <name type="scientific">Cetraspora pellucida</name>
    <dbReference type="NCBI Taxonomy" id="1433469"/>
    <lineage>
        <taxon>Eukaryota</taxon>
        <taxon>Fungi</taxon>
        <taxon>Fungi incertae sedis</taxon>
        <taxon>Mucoromycota</taxon>
        <taxon>Glomeromycotina</taxon>
        <taxon>Glomeromycetes</taxon>
        <taxon>Diversisporales</taxon>
        <taxon>Gigasporaceae</taxon>
        <taxon>Cetraspora</taxon>
    </lineage>
</organism>
<evidence type="ECO:0000313" key="2">
    <source>
        <dbReference type="Proteomes" id="UP000789759"/>
    </source>
</evidence>
<gene>
    <name evidence="1" type="ORF">CPELLU_LOCUS17640</name>
</gene>
<accession>A0A9N9JWU7</accession>
<comment type="caution">
    <text evidence="1">The sequence shown here is derived from an EMBL/GenBank/DDBJ whole genome shotgun (WGS) entry which is preliminary data.</text>
</comment>
<name>A0A9N9JWU7_9GLOM</name>